<protein>
    <submittedName>
        <fullName evidence="1">Uncharacterized protein</fullName>
    </submittedName>
</protein>
<name>A0ACC1BM68_9ROSI</name>
<dbReference type="Proteomes" id="UP001164250">
    <property type="component" value="Chromosome 4"/>
</dbReference>
<sequence>MENLMGLLRIHVTKGVNLAIRDVRSSDPYVTIRTGRQFDGVQLLTALFIDFCAVFKLKTRVVKHDVNPEWDEDLTLFIADPHLPVQLLTYDRDTFSPDDKMGDAEFYITDYLQALRMRLEGLPSGTIITKVQPSGENCLAEQSRIVWADGKVVQNMFLRLRNVERGELEIQLQWIDIPGSRGL</sequence>
<keyword evidence="2" id="KW-1185">Reference proteome</keyword>
<proteinExistence type="predicted"/>
<accession>A0ACC1BM68</accession>
<comment type="caution">
    <text evidence="1">The sequence shown here is derived from an EMBL/GenBank/DDBJ whole genome shotgun (WGS) entry which is preliminary data.</text>
</comment>
<organism evidence="1 2">
    <name type="scientific">Pistacia atlantica</name>
    <dbReference type="NCBI Taxonomy" id="434234"/>
    <lineage>
        <taxon>Eukaryota</taxon>
        <taxon>Viridiplantae</taxon>
        <taxon>Streptophyta</taxon>
        <taxon>Embryophyta</taxon>
        <taxon>Tracheophyta</taxon>
        <taxon>Spermatophyta</taxon>
        <taxon>Magnoliopsida</taxon>
        <taxon>eudicotyledons</taxon>
        <taxon>Gunneridae</taxon>
        <taxon>Pentapetalae</taxon>
        <taxon>rosids</taxon>
        <taxon>malvids</taxon>
        <taxon>Sapindales</taxon>
        <taxon>Anacardiaceae</taxon>
        <taxon>Pistacia</taxon>
    </lineage>
</organism>
<gene>
    <name evidence="1" type="ORF">Patl1_21283</name>
</gene>
<dbReference type="EMBL" id="CM047900">
    <property type="protein sequence ID" value="KAJ0100048.1"/>
    <property type="molecule type" value="Genomic_DNA"/>
</dbReference>
<evidence type="ECO:0000313" key="1">
    <source>
        <dbReference type="EMBL" id="KAJ0100048.1"/>
    </source>
</evidence>
<reference evidence="2" key="1">
    <citation type="journal article" date="2023" name="G3 (Bethesda)">
        <title>Genome assembly and association tests identify interacting loci associated with vigor, precocity, and sex in interspecific pistachio rootstocks.</title>
        <authorList>
            <person name="Palmer W."/>
            <person name="Jacygrad E."/>
            <person name="Sagayaradj S."/>
            <person name="Cavanaugh K."/>
            <person name="Han R."/>
            <person name="Bertier L."/>
            <person name="Beede B."/>
            <person name="Kafkas S."/>
            <person name="Golino D."/>
            <person name="Preece J."/>
            <person name="Michelmore R."/>
        </authorList>
    </citation>
    <scope>NUCLEOTIDE SEQUENCE [LARGE SCALE GENOMIC DNA]</scope>
</reference>
<evidence type="ECO:0000313" key="2">
    <source>
        <dbReference type="Proteomes" id="UP001164250"/>
    </source>
</evidence>